<proteinExistence type="predicted"/>
<sequence length="139" mass="15137">MLKRALALSATILISGCSQESTTTASDEPAPDTAAQESAPHQMTDHWIGRWVGVEGLVLEIRHKDSAGPGNYLLEMQYGLDADQRGTFEGQATAEGIRFTREDGEQLLRKADGEATGLKWLADKEDCLIVQPGEGYCRD</sequence>
<gene>
    <name evidence="1" type="ORF">HW452_06485</name>
</gene>
<protein>
    <submittedName>
        <fullName evidence="1">Uncharacterized protein</fullName>
    </submittedName>
</protein>
<organism evidence="1 2">
    <name type="scientific">Vreelandella aquamarina</name>
    <dbReference type="NCBI Taxonomy" id="77097"/>
    <lineage>
        <taxon>Bacteria</taxon>
        <taxon>Pseudomonadati</taxon>
        <taxon>Pseudomonadota</taxon>
        <taxon>Gammaproteobacteria</taxon>
        <taxon>Oceanospirillales</taxon>
        <taxon>Halomonadaceae</taxon>
        <taxon>Vreelandella</taxon>
    </lineage>
</organism>
<name>A0ACC5VSK3_9GAMM</name>
<dbReference type="EMBL" id="JABYQT010000003">
    <property type="protein sequence ID" value="MBZ5487171.1"/>
    <property type="molecule type" value="Genomic_DNA"/>
</dbReference>
<evidence type="ECO:0000313" key="2">
    <source>
        <dbReference type="Proteomes" id="UP001319846"/>
    </source>
</evidence>
<accession>A0ACC5VSK3</accession>
<reference evidence="1" key="1">
    <citation type="submission" date="2020-06" db="EMBL/GenBank/DDBJ databases">
        <title>Whole Genome Sequence of Halomonas aquamarina MB598.</title>
        <authorList>
            <person name="Pervaiz M."/>
            <person name="Fariq A."/>
            <person name="Yasmin A."/>
            <person name="Welch M."/>
        </authorList>
    </citation>
    <scope>NUCLEOTIDE SEQUENCE</scope>
    <source>
        <strain evidence="1">MB598</strain>
    </source>
</reference>
<dbReference type="Proteomes" id="UP001319846">
    <property type="component" value="Unassembled WGS sequence"/>
</dbReference>
<evidence type="ECO:0000313" key="1">
    <source>
        <dbReference type="EMBL" id="MBZ5487171.1"/>
    </source>
</evidence>
<keyword evidence="2" id="KW-1185">Reference proteome</keyword>
<comment type="caution">
    <text evidence="1">The sequence shown here is derived from an EMBL/GenBank/DDBJ whole genome shotgun (WGS) entry which is preliminary data.</text>
</comment>